<evidence type="ECO:0000313" key="4">
    <source>
        <dbReference type="Proteomes" id="UP000051442"/>
    </source>
</evidence>
<keyword evidence="2" id="KW-0812">Transmembrane</keyword>
<gene>
    <name evidence="3" type="ORF">FD14_GL002812</name>
</gene>
<evidence type="ECO:0000313" key="3">
    <source>
        <dbReference type="EMBL" id="KRN16004.1"/>
    </source>
</evidence>
<feature type="region of interest" description="Disordered" evidence="1">
    <location>
        <begin position="191"/>
        <end position="233"/>
    </location>
</feature>
<evidence type="ECO:0000256" key="1">
    <source>
        <dbReference type="SAM" id="MobiDB-lite"/>
    </source>
</evidence>
<evidence type="ECO:0000256" key="2">
    <source>
        <dbReference type="SAM" id="Phobius"/>
    </source>
</evidence>
<proteinExistence type="predicted"/>
<reference evidence="3 4" key="1">
    <citation type="journal article" date="2015" name="Genome Announc.">
        <title>Expanding the biotechnology potential of lactobacilli through comparative genomics of 213 strains and associated genera.</title>
        <authorList>
            <person name="Sun Z."/>
            <person name="Harris H.M."/>
            <person name="McCann A."/>
            <person name="Guo C."/>
            <person name="Argimon S."/>
            <person name="Zhang W."/>
            <person name="Yang X."/>
            <person name="Jeffery I.B."/>
            <person name="Cooney J.C."/>
            <person name="Kagawa T.F."/>
            <person name="Liu W."/>
            <person name="Song Y."/>
            <person name="Salvetti E."/>
            <person name="Wrobel A."/>
            <person name="Rasinkangas P."/>
            <person name="Parkhill J."/>
            <person name="Rea M.C."/>
            <person name="O'Sullivan O."/>
            <person name="Ritari J."/>
            <person name="Douillard F.P."/>
            <person name="Paul Ross R."/>
            <person name="Yang R."/>
            <person name="Briner A.E."/>
            <person name="Felis G.E."/>
            <person name="de Vos W.M."/>
            <person name="Barrangou R."/>
            <person name="Klaenhammer T.R."/>
            <person name="Caufield P.W."/>
            <person name="Cui Y."/>
            <person name="Zhang H."/>
            <person name="O'Toole P.W."/>
        </authorList>
    </citation>
    <scope>NUCLEOTIDE SEQUENCE [LARGE SCALE GENOMIC DNA]</scope>
    <source>
        <strain evidence="3 4">DSM 23365</strain>
    </source>
</reference>
<dbReference type="AlphaFoldDB" id="A0A0R2EV10"/>
<sequence length="313" mass="33813">MEGIRLKKWVWTIIAVVVIAVAGGYAYANHRMTQQTYTAAMTAAKNAVQDKNYSVAEAAFQEALRHKSNDATAQRYLTQTQDFASAESAMGDSDFDSAKSDYTKVKTTADGYSILTQRATKALKQLKTIQLKEDMYQQIYDQAMTEYNGQSYTQSNATLDRIFKDSDAKQSYYTDIYNQAVDLRSANNKAIKGGGDGTPADDSSSSTSATTTSSSSDTTTSDSSTSSTVAGLTDSESAAAKNYKGSNEYTVPKSRTQLNGKTITAAQITAARKTLKAAGIQPGSFSDQDIRDGLIAAQKAGTSFKTYAEKNYK</sequence>
<dbReference type="EMBL" id="AYZM01000177">
    <property type="protein sequence ID" value="KRN16004.1"/>
    <property type="molecule type" value="Genomic_DNA"/>
</dbReference>
<dbReference type="PATRIC" id="fig|1423804.4.peg.3027"/>
<keyword evidence="3" id="KW-0449">Lipoprotein</keyword>
<keyword evidence="2" id="KW-1133">Transmembrane helix</keyword>
<protein>
    <submittedName>
        <fullName evidence="3">Lipoprotein</fullName>
    </submittedName>
</protein>
<accession>A0A0R2EV10</accession>
<name>A0A0R2EV10_9LACO</name>
<feature type="compositionally biased region" description="Low complexity" evidence="1">
    <location>
        <begin position="200"/>
        <end position="228"/>
    </location>
</feature>
<comment type="caution">
    <text evidence="3">The sequence shown here is derived from an EMBL/GenBank/DDBJ whole genome shotgun (WGS) entry which is preliminary data.</text>
</comment>
<keyword evidence="2" id="KW-0472">Membrane</keyword>
<keyword evidence="4" id="KW-1185">Reference proteome</keyword>
<dbReference type="Proteomes" id="UP000051442">
    <property type="component" value="Unassembled WGS sequence"/>
</dbReference>
<organism evidence="3 4">
    <name type="scientific">Secundilactobacillus similis DSM 23365 = JCM 2765</name>
    <dbReference type="NCBI Taxonomy" id="1423804"/>
    <lineage>
        <taxon>Bacteria</taxon>
        <taxon>Bacillati</taxon>
        <taxon>Bacillota</taxon>
        <taxon>Bacilli</taxon>
        <taxon>Lactobacillales</taxon>
        <taxon>Lactobacillaceae</taxon>
        <taxon>Secundilactobacillus</taxon>
    </lineage>
</organism>
<dbReference type="STRING" id="1423804.FD14_GL002812"/>
<feature type="transmembrane region" description="Helical" evidence="2">
    <location>
        <begin position="9"/>
        <end position="28"/>
    </location>
</feature>